<feature type="compositionally biased region" description="Basic and acidic residues" evidence="1">
    <location>
        <begin position="67"/>
        <end position="89"/>
    </location>
</feature>
<gene>
    <name evidence="2" type="ORF">KL86PLE_90239</name>
</gene>
<sequence>MISASCLAAVDFPAPGQPTIRTRFISVPSLEQSFRAGRHDQAWSHNPVGYLGVLLTNACEAMLSVEGDRGHADAENPDFDPRRRLDTKRAPTKKTGADSSSLPVRTHI</sequence>
<feature type="compositionally biased region" description="Polar residues" evidence="1">
    <location>
        <begin position="97"/>
        <end position="108"/>
    </location>
</feature>
<proteinExistence type="predicted"/>
<protein>
    <submittedName>
        <fullName evidence="2">Uncharacterized protein</fullName>
    </submittedName>
</protein>
<feature type="region of interest" description="Disordered" evidence="1">
    <location>
        <begin position="67"/>
        <end position="108"/>
    </location>
</feature>
<name>A0A212LNM5_9HYPH</name>
<dbReference type="EMBL" id="FMJD01000013">
    <property type="protein sequence ID" value="SCM79110.1"/>
    <property type="molecule type" value="Genomic_DNA"/>
</dbReference>
<dbReference type="AlphaFoldDB" id="A0A212LNM5"/>
<evidence type="ECO:0000256" key="1">
    <source>
        <dbReference type="SAM" id="MobiDB-lite"/>
    </source>
</evidence>
<organism evidence="2">
    <name type="scientific">uncultured Pleomorphomonas sp</name>
    <dbReference type="NCBI Taxonomy" id="442121"/>
    <lineage>
        <taxon>Bacteria</taxon>
        <taxon>Pseudomonadati</taxon>
        <taxon>Pseudomonadota</taxon>
        <taxon>Alphaproteobacteria</taxon>
        <taxon>Hyphomicrobiales</taxon>
        <taxon>Pleomorphomonadaceae</taxon>
        <taxon>Pleomorphomonas</taxon>
        <taxon>environmental samples</taxon>
    </lineage>
</organism>
<accession>A0A212LNM5</accession>
<evidence type="ECO:0000313" key="2">
    <source>
        <dbReference type="EMBL" id="SCM79110.1"/>
    </source>
</evidence>
<reference evidence="2" key="1">
    <citation type="submission" date="2016-08" db="EMBL/GenBank/DDBJ databases">
        <authorList>
            <person name="Seilhamer J.J."/>
        </authorList>
    </citation>
    <scope>NUCLEOTIDE SEQUENCE</scope>
    <source>
        <strain evidence="2">86</strain>
    </source>
</reference>